<evidence type="ECO:0000256" key="3">
    <source>
        <dbReference type="ARBA" id="ARBA00023315"/>
    </source>
</evidence>
<feature type="domain" description="Phospholipid/glycerol acyltransferase" evidence="4">
    <location>
        <begin position="38"/>
        <end position="158"/>
    </location>
</feature>
<protein>
    <submittedName>
        <fullName evidence="5">1-acyl-sn-glycerol-3-phosphate acyltransferase</fullName>
    </submittedName>
</protein>
<dbReference type="SMART" id="SM00563">
    <property type="entry name" value="PlsC"/>
    <property type="match status" value="1"/>
</dbReference>
<dbReference type="InterPro" id="IPR002123">
    <property type="entry name" value="Plipid/glycerol_acylTrfase"/>
</dbReference>
<keyword evidence="2 5" id="KW-0808">Transferase</keyword>
<dbReference type="STRING" id="665467.SAMN02982931_00647"/>
<dbReference type="PANTHER" id="PTHR10434:SF11">
    <property type="entry name" value="1-ACYL-SN-GLYCEROL-3-PHOSPHATE ACYLTRANSFERASE"/>
    <property type="match status" value="1"/>
</dbReference>
<dbReference type="Proteomes" id="UP000199071">
    <property type="component" value="Unassembled WGS sequence"/>
</dbReference>
<dbReference type="OrthoDB" id="9808424at2"/>
<dbReference type="EMBL" id="FMXQ01000001">
    <property type="protein sequence ID" value="SDB07980.1"/>
    <property type="molecule type" value="Genomic_DNA"/>
</dbReference>
<dbReference type="PANTHER" id="PTHR10434">
    <property type="entry name" value="1-ACYL-SN-GLYCEROL-3-PHOSPHATE ACYLTRANSFERASE"/>
    <property type="match status" value="1"/>
</dbReference>
<dbReference type="GO" id="GO:0006654">
    <property type="term" value="P:phosphatidic acid biosynthetic process"/>
    <property type="evidence" value="ECO:0007669"/>
    <property type="project" value="TreeGrafter"/>
</dbReference>
<keyword evidence="3 5" id="KW-0012">Acyltransferase</keyword>
<evidence type="ECO:0000313" key="5">
    <source>
        <dbReference type="EMBL" id="SDB07980.1"/>
    </source>
</evidence>
<dbReference type="SUPFAM" id="SSF69593">
    <property type="entry name" value="Glycerol-3-phosphate (1)-acyltransferase"/>
    <property type="match status" value="1"/>
</dbReference>
<dbReference type="GO" id="GO:0003841">
    <property type="term" value="F:1-acylglycerol-3-phosphate O-acyltransferase activity"/>
    <property type="evidence" value="ECO:0007669"/>
    <property type="project" value="TreeGrafter"/>
</dbReference>
<dbReference type="RefSeq" id="WP_090874738.1">
    <property type="nucleotide sequence ID" value="NZ_FMXQ01000001.1"/>
</dbReference>
<sequence>MRRFAAMLFFAIVARPVLALATGLRVLGREHLPTAGPAVIAANHNSHLDVIALLSLFPLRQLHRVRPVAAADHFQKPGFVGWMARTLLNIIPIDRSGQGAEAAIAPVCDALDRGEIVVIFPEGTRGAPEVMVRFRRGSSVLAERYPEVPFVPVYLHGLGKSLPRGEWRFVPFASEAHFGKPLRVADGDTMPMAERLQADVEAMAAGTTLARWAED</sequence>
<evidence type="ECO:0000259" key="4">
    <source>
        <dbReference type="SMART" id="SM00563"/>
    </source>
</evidence>
<proteinExistence type="predicted"/>
<evidence type="ECO:0000256" key="1">
    <source>
        <dbReference type="ARBA" id="ARBA00005189"/>
    </source>
</evidence>
<organism evidence="5 6">
    <name type="scientific">Bauldia litoralis</name>
    <dbReference type="NCBI Taxonomy" id="665467"/>
    <lineage>
        <taxon>Bacteria</taxon>
        <taxon>Pseudomonadati</taxon>
        <taxon>Pseudomonadota</taxon>
        <taxon>Alphaproteobacteria</taxon>
        <taxon>Hyphomicrobiales</taxon>
        <taxon>Kaistiaceae</taxon>
        <taxon>Bauldia</taxon>
    </lineage>
</organism>
<dbReference type="Pfam" id="PF01553">
    <property type="entry name" value="Acyltransferase"/>
    <property type="match status" value="1"/>
</dbReference>
<name>A0A1G6AI22_9HYPH</name>
<keyword evidence="6" id="KW-1185">Reference proteome</keyword>
<gene>
    <name evidence="5" type="ORF">SAMN02982931_00647</name>
</gene>
<reference evidence="5 6" key="1">
    <citation type="submission" date="2016-10" db="EMBL/GenBank/DDBJ databases">
        <authorList>
            <person name="de Groot N.N."/>
        </authorList>
    </citation>
    <scope>NUCLEOTIDE SEQUENCE [LARGE SCALE GENOMIC DNA]</scope>
    <source>
        <strain evidence="5 6">ATCC 35022</strain>
    </source>
</reference>
<evidence type="ECO:0000313" key="6">
    <source>
        <dbReference type="Proteomes" id="UP000199071"/>
    </source>
</evidence>
<dbReference type="CDD" id="cd07989">
    <property type="entry name" value="LPLAT_AGPAT-like"/>
    <property type="match status" value="1"/>
</dbReference>
<evidence type="ECO:0000256" key="2">
    <source>
        <dbReference type="ARBA" id="ARBA00022679"/>
    </source>
</evidence>
<comment type="pathway">
    <text evidence="1">Lipid metabolism.</text>
</comment>
<accession>A0A1G6AI22</accession>
<dbReference type="AlphaFoldDB" id="A0A1G6AI22"/>